<dbReference type="EMBL" id="JBFTEG010000012">
    <property type="protein sequence ID" value="MEX6503422.1"/>
    <property type="molecule type" value="Genomic_DNA"/>
</dbReference>
<accession>A0ABV3YZC9</accession>
<dbReference type="InterPro" id="IPR012134">
    <property type="entry name" value="Glu-5-SA_DH"/>
</dbReference>
<name>A0ABV3YZC9_9PSED</name>
<gene>
    <name evidence="7" type="primary">proA</name>
    <name evidence="9" type="ORF">AB5S05_15275</name>
</gene>
<organism evidence="9 10">
    <name type="scientific">Pseudomonas zhanjiangensis</name>
    <dbReference type="NCBI Taxonomy" id="3239015"/>
    <lineage>
        <taxon>Bacteria</taxon>
        <taxon>Pseudomonadati</taxon>
        <taxon>Pseudomonadota</taxon>
        <taxon>Gammaproteobacteria</taxon>
        <taxon>Pseudomonadales</taxon>
        <taxon>Pseudomonadaceae</taxon>
        <taxon>Pseudomonas</taxon>
    </lineage>
</organism>
<reference evidence="9 10" key="1">
    <citation type="submission" date="2024-07" db="EMBL/GenBank/DDBJ databases">
        <authorList>
            <person name="Li M."/>
        </authorList>
    </citation>
    <scope>NUCLEOTIDE SEQUENCE [LARGE SCALE GENOMIC DNA]</scope>
    <source>
        <strain evidence="9 10">25A3E</strain>
    </source>
</reference>
<evidence type="ECO:0000256" key="2">
    <source>
        <dbReference type="ARBA" id="ARBA00022605"/>
    </source>
</evidence>
<evidence type="ECO:0000256" key="5">
    <source>
        <dbReference type="ARBA" id="ARBA00023002"/>
    </source>
</evidence>
<protein>
    <recommendedName>
        <fullName evidence="7">Gamma-glutamyl phosphate reductase</fullName>
        <shortName evidence="7">GPR</shortName>
        <ecNumber evidence="7">1.2.1.41</ecNumber>
    </recommendedName>
    <alternativeName>
        <fullName evidence="7">Glutamate-5-semialdehyde dehydrogenase</fullName>
    </alternativeName>
    <alternativeName>
        <fullName evidence="7">Glutamyl-gamma-semialdehyde dehydrogenase</fullName>
        <shortName evidence="7">GSA dehydrogenase</shortName>
    </alternativeName>
</protein>
<sequence>MTESVLDYMTRLGRAARAASRVIAGASTGQKNRALLAAADALNSARAELTAANEQDLAAGRANGLEPALLDRLALTPARIDGMIEGLRQVAGLADPVGAIRDMSYRPSGIQVGKMRVPLGVIGIIYESRPNVTIDAASLCLKSGNATILRGGSEAIHSNRAIAACIQQGLAAADLPAACVQVVETTDRAAVGALITMPEFVDVIVPRGGKGLIERISRDARVPVIKHLDGICHVYVDALAEMPKAQKIAFNAKTYRYGICGAMETLLVDQAIAAVFLPGMAQMFAEKGVELRGCERTRALIEAKPATEEDWNTEYLAAILSIRVVDGLDQAIEHINRYGSHHTDSIVTEHQGHARRFLAEVDSSSVMLNTPTCFADGFEYGLGAEIGISTDKLHARGPVGLEGLTCEKYVVIGDGQLRGQND</sequence>
<evidence type="ECO:0000313" key="9">
    <source>
        <dbReference type="EMBL" id="MEX6503422.1"/>
    </source>
</evidence>
<evidence type="ECO:0000313" key="10">
    <source>
        <dbReference type="Proteomes" id="UP001560296"/>
    </source>
</evidence>
<comment type="catalytic activity">
    <reaction evidence="6 7">
        <text>L-glutamate 5-semialdehyde + phosphate + NADP(+) = L-glutamyl 5-phosphate + NADPH + H(+)</text>
        <dbReference type="Rhea" id="RHEA:19541"/>
        <dbReference type="ChEBI" id="CHEBI:15378"/>
        <dbReference type="ChEBI" id="CHEBI:43474"/>
        <dbReference type="ChEBI" id="CHEBI:57783"/>
        <dbReference type="ChEBI" id="CHEBI:58066"/>
        <dbReference type="ChEBI" id="CHEBI:58274"/>
        <dbReference type="ChEBI" id="CHEBI:58349"/>
        <dbReference type="EC" id="1.2.1.41"/>
    </reaction>
</comment>
<dbReference type="EC" id="1.2.1.41" evidence="7"/>
<comment type="pathway">
    <text evidence="1 7">Amino-acid biosynthesis; L-proline biosynthesis; L-glutamate 5-semialdehyde from L-glutamate: step 2/2.</text>
</comment>
<dbReference type="PROSITE" id="PS01223">
    <property type="entry name" value="PROA"/>
    <property type="match status" value="1"/>
</dbReference>
<dbReference type="InterPro" id="IPR000965">
    <property type="entry name" value="GPR_dom"/>
</dbReference>
<keyword evidence="4 7" id="KW-0521">NADP</keyword>
<evidence type="ECO:0000259" key="8">
    <source>
        <dbReference type="Pfam" id="PF00171"/>
    </source>
</evidence>
<dbReference type="HAMAP" id="MF_00412">
    <property type="entry name" value="ProA"/>
    <property type="match status" value="1"/>
</dbReference>
<evidence type="ECO:0000256" key="4">
    <source>
        <dbReference type="ARBA" id="ARBA00022857"/>
    </source>
</evidence>
<dbReference type="InterPro" id="IPR016162">
    <property type="entry name" value="Ald_DH_N"/>
</dbReference>
<comment type="similarity">
    <text evidence="7">Belongs to the gamma-glutamyl phosphate reductase family.</text>
</comment>
<comment type="caution">
    <text evidence="9">The sequence shown here is derived from an EMBL/GenBank/DDBJ whole genome shotgun (WGS) entry which is preliminary data.</text>
</comment>
<keyword evidence="3 7" id="KW-0641">Proline biosynthesis</keyword>
<dbReference type="Pfam" id="PF00171">
    <property type="entry name" value="Aldedh"/>
    <property type="match status" value="1"/>
</dbReference>
<comment type="function">
    <text evidence="7">Catalyzes the NADPH-dependent reduction of L-glutamate 5-phosphate into L-glutamate 5-semialdehyde and phosphate. The product spontaneously undergoes cyclization to form 1-pyrroline-5-carboxylate.</text>
</comment>
<dbReference type="SUPFAM" id="SSF53720">
    <property type="entry name" value="ALDH-like"/>
    <property type="match status" value="1"/>
</dbReference>
<evidence type="ECO:0000256" key="7">
    <source>
        <dbReference type="HAMAP-Rule" id="MF_00412"/>
    </source>
</evidence>
<dbReference type="InterPro" id="IPR016161">
    <property type="entry name" value="Ald_DH/histidinol_DH"/>
</dbReference>
<dbReference type="Gene3D" id="3.40.605.10">
    <property type="entry name" value="Aldehyde Dehydrogenase, Chain A, domain 1"/>
    <property type="match status" value="1"/>
</dbReference>
<dbReference type="NCBIfam" id="TIGR00407">
    <property type="entry name" value="proA"/>
    <property type="match status" value="1"/>
</dbReference>
<dbReference type="Gene3D" id="3.40.309.10">
    <property type="entry name" value="Aldehyde Dehydrogenase, Chain A, domain 2"/>
    <property type="match status" value="1"/>
</dbReference>
<keyword evidence="2 7" id="KW-0028">Amino-acid biosynthesis</keyword>
<proteinExistence type="inferred from homology"/>
<dbReference type="NCBIfam" id="NF001221">
    <property type="entry name" value="PRK00197.1"/>
    <property type="match status" value="1"/>
</dbReference>
<dbReference type="Proteomes" id="UP001560296">
    <property type="component" value="Unassembled WGS sequence"/>
</dbReference>
<dbReference type="PANTHER" id="PTHR11063">
    <property type="entry name" value="GLUTAMATE SEMIALDEHYDE DEHYDROGENASE"/>
    <property type="match status" value="1"/>
</dbReference>
<evidence type="ECO:0000256" key="3">
    <source>
        <dbReference type="ARBA" id="ARBA00022650"/>
    </source>
</evidence>
<dbReference type="PIRSF" id="PIRSF000151">
    <property type="entry name" value="GPR"/>
    <property type="match status" value="1"/>
</dbReference>
<dbReference type="InterPro" id="IPR020593">
    <property type="entry name" value="G-glutamylP_reductase_CS"/>
</dbReference>
<dbReference type="InterPro" id="IPR016163">
    <property type="entry name" value="Ald_DH_C"/>
</dbReference>
<keyword evidence="5 7" id="KW-0560">Oxidoreductase</keyword>
<dbReference type="InterPro" id="IPR015590">
    <property type="entry name" value="Aldehyde_DH_dom"/>
</dbReference>
<keyword evidence="7" id="KW-0963">Cytoplasm</keyword>
<dbReference type="PANTHER" id="PTHR11063:SF8">
    <property type="entry name" value="DELTA-1-PYRROLINE-5-CARBOXYLATE SYNTHASE"/>
    <property type="match status" value="1"/>
</dbReference>
<feature type="domain" description="Aldehyde dehydrogenase" evidence="8">
    <location>
        <begin position="14"/>
        <end position="284"/>
    </location>
</feature>
<evidence type="ECO:0000256" key="6">
    <source>
        <dbReference type="ARBA" id="ARBA00049024"/>
    </source>
</evidence>
<dbReference type="GO" id="GO:0004350">
    <property type="term" value="F:glutamate-5-semialdehyde dehydrogenase activity"/>
    <property type="evidence" value="ECO:0007669"/>
    <property type="project" value="UniProtKB-EC"/>
</dbReference>
<keyword evidence="10" id="KW-1185">Reference proteome</keyword>
<dbReference type="RefSeq" id="WP_369288379.1">
    <property type="nucleotide sequence ID" value="NZ_JBFTEG010000012.1"/>
</dbReference>
<comment type="subcellular location">
    <subcellularLocation>
        <location evidence="7">Cytoplasm</location>
    </subcellularLocation>
</comment>
<evidence type="ECO:0000256" key="1">
    <source>
        <dbReference type="ARBA" id="ARBA00004985"/>
    </source>
</evidence>
<dbReference type="CDD" id="cd07079">
    <property type="entry name" value="ALDH_F18-19_ProA-GPR"/>
    <property type="match status" value="1"/>
</dbReference>